<organism evidence="2 3">
    <name type="scientific">Rhizoclosmatium globosum</name>
    <dbReference type="NCBI Taxonomy" id="329046"/>
    <lineage>
        <taxon>Eukaryota</taxon>
        <taxon>Fungi</taxon>
        <taxon>Fungi incertae sedis</taxon>
        <taxon>Chytridiomycota</taxon>
        <taxon>Chytridiomycota incertae sedis</taxon>
        <taxon>Chytridiomycetes</taxon>
        <taxon>Chytridiales</taxon>
        <taxon>Chytriomycetaceae</taxon>
        <taxon>Rhizoclosmatium</taxon>
    </lineage>
</organism>
<evidence type="ECO:0000256" key="1">
    <source>
        <dbReference type="SAM" id="MobiDB-lite"/>
    </source>
</evidence>
<gene>
    <name evidence="2" type="ORF">BCR33DRAFT_583326</name>
</gene>
<dbReference type="AlphaFoldDB" id="A0A1Y2CRJ5"/>
<name>A0A1Y2CRJ5_9FUNG</name>
<keyword evidence="3" id="KW-1185">Reference proteome</keyword>
<comment type="caution">
    <text evidence="2">The sequence shown here is derived from an EMBL/GenBank/DDBJ whole genome shotgun (WGS) entry which is preliminary data.</text>
</comment>
<accession>A0A1Y2CRJ5</accession>
<evidence type="ECO:0000313" key="3">
    <source>
        <dbReference type="Proteomes" id="UP000193642"/>
    </source>
</evidence>
<evidence type="ECO:0000313" key="2">
    <source>
        <dbReference type="EMBL" id="ORY49464.1"/>
    </source>
</evidence>
<sequence>MGLSSHTPLRILLLHRTHFQPYKETTQLRLLDLPQKQSPKNLRNMVSSLMTLKIQLLHRLILPPRQGSEKRRKRAAKKRRSERRRRRRKRRVAQKRGGGGIRIRMTVIVTLTAILNKFALTLMRFIPKSVLYPKLPPLIFTLSAPPNSTANI</sequence>
<dbReference type="Proteomes" id="UP000193642">
    <property type="component" value="Unassembled WGS sequence"/>
</dbReference>
<reference evidence="2 3" key="1">
    <citation type="submission" date="2016-07" db="EMBL/GenBank/DDBJ databases">
        <title>Pervasive Adenine N6-methylation of Active Genes in Fungi.</title>
        <authorList>
            <consortium name="DOE Joint Genome Institute"/>
            <person name="Mondo S.J."/>
            <person name="Dannebaum R.O."/>
            <person name="Kuo R.C."/>
            <person name="Labutti K."/>
            <person name="Haridas S."/>
            <person name="Kuo A."/>
            <person name="Salamov A."/>
            <person name="Ahrendt S.R."/>
            <person name="Lipzen A."/>
            <person name="Sullivan W."/>
            <person name="Andreopoulos W.B."/>
            <person name="Clum A."/>
            <person name="Lindquist E."/>
            <person name="Daum C."/>
            <person name="Ramamoorthy G.K."/>
            <person name="Gryganskyi A."/>
            <person name="Culley D."/>
            <person name="Magnuson J.K."/>
            <person name="James T.Y."/>
            <person name="O'Malley M.A."/>
            <person name="Stajich J.E."/>
            <person name="Spatafora J.W."/>
            <person name="Visel A."/>
            <person name="Grigoriev I.V."/>
        </authorList>
    </citation>
    <scope>NUCLEOTIDE SEQUENCE [LARGE SCALE GENOMIC DNA]</scope>
    <source>
        <strain evidence="2 3">JEL800</strain>
    </source>
</reference>
<proteinExistence type="predicted"/>
<dbReference type="EMBL" id="MCGO01000009">
    <property type="protein sequence ID" value="ORY49464.1"/>
    <property type="molecule type" value="Genomic_DNA"/>
</dbReference>
<protein>
    <submittedName>
        <fullName evidence="2">Uncharacterized protein</fullName>
    </submittedName>
</protein>
<feature type="region of interest" description="Disordered" evidence="1">
    <location>
        <begin position="63"/>
        <end position="98"/>
    </location>
</feature>
<feature type="compositionally biased region" description="Basic residues" evidence="1">
    <location>
        <begin position="70"/>
        <end position="94"/>
    </location>
</feature>